<evidence type="ECO:0000313" key="1">
    <source>
        <dbReference type="EMBL" id="GIG31864.1"/>
    </source>
</evidence>
<evidence type="ECO:0000313" key="4">
    <source>
        <dbReference type="Proteomes" id="UP000618382"/>
    </source>
</evidence>
<gene>
    <name evidence="2" type="ORF">BKA21_000345</name>
    <name evidence="1" type="ORF">Col01nite_10230</name>
</gene>
<reference evidence="2 3" key="1">
    <citation type="submission" date="2020-07" db="EMBL/GenBank/DDBJ databases">
        <title>Sequencing the genomes of 1000 actinobacteria strains.</title>
        <authorList>
            <person name="Klenk H.-P."/>
        </authorList>
    </citation>
    <scope>NUCLEOTIDE SEQUENCE [LARGE SCALE GENOMIC DNA]</scope>
    <source>
        <strain evidence="2 3">DSM 24482</strain>
    </source>
</reference>
<dbReference type="EMBL" id="JACCBK010000001">
    <property type="protein sequence ID" value="NYD84796.1"/>
    <property type="molecule type" value="Genomic_DNA"/>
</dbReference>
<sequence>MTWCLHVSSSSIDAAEKVTRRVVAATRADLVPVSCERCWKDPTCHVVVLCTDIGAVTAPEGVVRTLELAGRLRADWSLTVPRVEADGAWEVEVLASAGPGGRGFRIPGVRWASLRGEGPGTGATAEAEDD</sequence>
<dbReference type="EMBL" id="BONN01000002">
    <property type="protein sequence ID" value="GIG31864.1"/>
    <property type="molecule type" value="Genomic_DNA"/>
</dbReference>
<comment type="caution">
    <text evidence="2">The sequence shown here is derived from an EMBL/GenBank/DDBJ whole genome shotgun (WGS) entry which is preliminary data.</text>
</comment>
<organism evidence="2 3">
    <name type="scientific">Cellulomonas oligotrophica</name>
    <dbReference type="NCBI Taxonomy" id="931536"/>
    <lineage>
        <taxon>Bacteria</taxon>
        <taxon>Bacillati</taxon>
        <taxon>Actinomycetota</taxon>
        <taxon>Actinomycetes</taxon>
        <taxon>Micrococcales</taxon>
        <taxon>Cellulomonadaceae</taxon>
        <taxon>Cellulomonas</taxon>
    </lineage>
</organism>
<proteinExistence type="predicted"/>
<dbReference type="Proteomes" id="UP000618382">
    <property type="component" value="Unassembled WGS sequence"/>
</dbReference>
<evidence type="ECO:0000313" key="3">
    <source>
        <dbReference type="Proteomes" id="UP000577956"/>
    </source>
</evidence>
<evidence type="ECO:0000313" key="2">
    <source>
        <dbReference type="EMBL" id="NYD84796.1"/>
    </source>
</evidence>
<dbReference type="Proteomes" id="UP000577956">
    <property type="component" value="Unassembled WGS sequence"/>
</dbReference>
<protein>
    <submittedName>
        <fullName evidence="2">Uncharacterized protein</fullName>
    </submittedName>
</protein>
<dbReference type="RefSeq" id="WP_140458909.1">
    <property type="nucleotide sequence ID" value="NZ_BAABFI010000003.1"/>
</dbReference>
<accession>A0A7Y9FEZ6</accession>
<keyword evidence="4" id="KW-1185">Reference proteome</keyword>
<reference evidence="1 4" key="2">
    <citation type="submission" date="2021-01" db="EMBL/GenBank/DDBJ databases">
        <title>Whole genome shotgun sequence of Cellulomonas oligotrophica NBRC 109435.</title>
        <authorList>
            <person name="Komaki H."/>
            <person name="Tamura T."/>
        </authorList>
    </citation>
    <scope>NUCLEOTIDE SEQUENCE [LARGE SCALE GENOMIC DNA]</scope>
    <source>
        <strain evidence="1 4">NBRC 109435</strain>
    </source>
</reference>
<dbReference type="AlphaFoldDB" id="A0A7Y9FEZ6"/>
<name>A0A7Y9FEZ6_9CELL</name>